<dbReference type="OMA" id="APSEYCG"/>
<dbReference type="PROSITE" id="PS51212">
    <property type="entry name" value="WSC"/>
    <property type="match status" value="3"/>
</dbReference>
<dbReference type="PANTHER" id="PTHR45964">
    <property type="entry name" value="WSCD FAMILY MEMBER CG9164"/>
    <property type="match status" value="1"/>
</dbReference>
<feature type="domain" description="WSC" evidence="3">
    <location>
        <begin position="136"/>
        <end position="230"/>
    </location>
</feature>
<evidence type="ECO:0000313" key="5">
    <source>
        <dbReference type="Proteomes" id="UP000054270"/>
    </source>
</evidence>
<feature type="domain" description="WSC" evidence="3">
    <location>
        <begin position="35"/>
        <end position="128"/>
    </location>
</feature>
<dbReference type="PANTHER" id="PTHR45964:SF9">
    <property type="entry name" value="SULFOTRANSFERASE"/>
    <property type="match status" value="1"/>
</dbReference>
<gene>
    <name evidence="4" type="ORF">HYPSUDRAFT_201077</name>
</gene>
<dbReference type="SMART" id="SM00321">
    <property type="entry name" value="WSC"/>
    <property type="match status" value="3"/>
</dbReference>
<keyword evidence="5" id="KW-1185">Reference proteome</keyword>
<sequence length="549" mass="57801">MVFKKLLALSGSAFIHGYASEELNTRQTAPALPAGWRSLGCYSDSTSSRTLQTAAFTDVTGMTIESCIAFCTPSAYQYAGVEFSRECYCDNLIESTGAPIASGCNMTCTGNSAEICGGANAINVFSLNTSPPPPTGWTSAGCYSDTPTSRTLKVASFTSVTDMTLEACAAFCTPAGYEFFGVEFSRECYCDNVIESPGAIETDGGCNMPCTGNSAEICGGSSRINIYQSTAISTAPPPPPSSTTTTATTTSANPPTPTPTIKQTAGTYQYKGCFEDGVATTWRTLANGLTVSGGVNAERCAAACQAAGFPLAGLEFGQECWCDTFMEIVDVRPDSECNKPCVADSTELCGAGSRIAVYQDTSATPPDPQQCLTNFQLFLISAVNLRVVLPTLPDDDVPTWLGGITFTQDTSVPQVILLTSAEKGSPLMSFFIGNTGNNSQNTLDLNNDNGPFAVSLPPKVGGPQLFVTDPVGFVSVNPYNQYCAMPNPVGLYGPFIGPAVLAVNGRKDLWHLCSNTTAFGRVDLVYSPVATSTDYTASLCGQFFIQIEI</sequence>
<dbReference type="InterPro" id="IPR002889">
    <property type="entry name" value="WSC_carb-bd"/>
</dbReference>
<dbReference type="InterPro" id="IPR051589">
    <property type="entry name" value="Sialate-O-sulfotransferase"/>
</dbReference>
<evidence type="ECO:0000313" key="4">
    <source>
        <dbReference type="EMBL" id="KJA23963.1"/>
    </source>
</evidence>
<reference evidence="5" key="1">
    <citation type="submission" date="2014-04" db="EMBL/GenBank/DDBJ databases">
        <title>Evolutionary Origins and Diversification of the Mycorrhizal Mutualists.</title>
        <authorList>
            <consortium name="DOE Joint Genome Institute"/>
            <consortium name="Mycorrhizal Genomics Consortium"/>
            <person name="Kohler A."/>
            <person name="Kuo A."/>
            <person name="Nagy L.G."/>
            <person name="Floudas D."/>
            <person name="Copeland A."/>
            <person name="Barry K.W."/>
            <person name="Cichocki N."/>
            <person name="Veneault-Fourrey C."/>
            <person name="LaButti K."/>
            <person name="Lindquist E.A."/>
            <person name="Lipzen A."/>
            <person name="Lundell T."/>
            <person name="Morin E."/>
            <person name="Murat C."/>
            <person name="Riley R."/>
            <person name="Ohm R."/>
            <person name="Sun H."/>
            <person name="Tunlid A."/>
            <person name="Henrissat B."/>
            <person name="Grigoriev I.V."/>
            <person name="Hibbett D.S."/>
            <person name="Martin F."/>
        </authorList>
    </citation>
    <scope>NUCLEOTIDE SEQUENCE [LARGE SCALE GENOMIC DNA]</scope>
    <source>
        <strain evidence="5">FD-334 SS-4</strain>
    </source>
</reference>
<dbReference type="AlphaFoldDB" id="A0A0D2MJS8"/>
<organism evidence="4 5">
    <name type="scientific">Hypholoma sublateritium (strain FD-334 SS-4)</name>
    <dbReference type="NCBI Taxonomy" id="945553"/>
    <lineage>
        <taxon>Eukaryota</taxon>
        <taxon>Fungi</taxon>
        <taxon>Dikarya</taxon>
        <taxon>Basidiomycota</taxon>
        <taxon>Agaricomycotina</taxon>
        <taxon>Agaricomycetes</taxon>
        <taxon>Agaricomycetidae</taxon>
        <taxon>Agaricales</taxon>
        <taxon>Agaricineae</taxon>
        <taxon>Strophariaceae</taxon>
        <taxon>Hypholoma</taxon>
    </lineage>
</organism>
<evidence type="ECO:0000256" key="1">
    <source>
        <dbReference type="ARBA" id="ARBA00022737"/>
    </source>
</evidence>
<dbReference type="Proteomes" id="UP000054270">
    <property type="component" value="Unassembled WGS sequence"/>
</dbReference>
<accession>A0A0D2MJS8</accession>
<dbReference type="OrthoDB" id="5985073at2759"/>
<feature type="region of interest" description="Disordered" evidence="2">
    <location>
        <begin position="231"/>
        <end position="261"/>
    </location>
</feature>
<evidence type="ECO:0000259" key="3">
    <source>
        <dbReference type="PROSITE" id="PS51212"/>
    </source>
</evidence>
<name>A0A0D2MJS8_HYPSF</name>
<evidence type="ECO:0000256" key="2">
    <source>
        <dbReference type="SAM" id="MobiDB-lite"/>
    </source>
</evidence>
<proteinExistence type="predicted"/>
<feature type="domain" description="WSC" evidence="3">
    <location>
        <begin position="267"/>
        <end position="361"/>
    </location>
</feature>
<feature type="compositionally biased region" description="Low complexity" evidence="2">
    <location>
        <begin position="242"/>
        <end position="253"/>
    </location>
</feature>
<keyword evidence="1" id="KW-0677">Repeat</keyword>
<dbReference type="Pfam" id="PF01822">
    <property type="entry name" value="WSC"/>
    <property type="match status" value="3"/>
</dbReference>
<dbReference type="STRING" id="945553.A0A0D2MJS8"/>
<dbReference type="EMBL" id="KN817540">
    <property type="protein sequence ID" value="KJA23963.1"/>
    <property type="molecule type" value="Genomic_DNA"/>
</dbReference>
<protein>
    <recommendedName>
        <fullName evidence="3">WSC domain-containing protein</fullName>
    </recommendedName>
</protein>